<evidence type="ECO:0000313" key="2">
    <source>
        <dbReference type="EMBL" id="MEC5388342.1"/>
    </source>
</evidence>
<sequence>MSDLAELSPLLVFRIAAVPDVVGLRGLHGLPAALADNEVVEFAYQKGRALADASNAPDVLGLHLQRVVSIACCVQDDAQFRVVSLADDDEATLIQRFADLVKGERAQPVGWDTARFDWPVLRNRSLVCGAVPGAVLEAHVGQFDLASLFAAPDGGRPGLHELARLCGFPGQRGLADNQIWNAWRAGKRDAVHAHCATDAVIGHLVCLRSQMTLGLLDESQYAAKVRMVRAALEALNEPPWREFLADWA</sequence>
<organism evidence="2 3">
    <name type="scientific">Uliginosibacterium silvisoli</name>
    <dbReference type="NCBI Taxonomy" id="3114758"/>
    <lineage>
        <taxon>Bacteria</taxon>
        <taxon>Pseudomonadati</taxon>
        <taxon>Pseudomonadota</taxon>
        <taxon>Betaproteobacteria</taxon>
        <taxon>Rhodocyclales</taxon>
        <taxon>Zoogloeaceae</taxon>
        <taxon>Uliginosibacterium</taxon>
    </lineage>
</organism>
<protein>
    <recommendedName>
        <fullName evidence="1">Predicted 3'-5' exonuclease PolB-like domain-containing protein</fullName>
    </recommendedName>
</protein>
<dbReference type="EMBL" id="JAYXHS010000005">
    <property type="protein sequence ID" value="MEC5388342.1"/>
    <property type="molecule type" value="Genomic_DNA"/>
</dbReference>
<dbReference type="InterPro" id="IPR036397">
    <property type="entry name" value="RNaseH_sf"/>
</dbReference>
<accession>A0ABU6K9X7</accession>
<dbReference type="InterPro" id="IPR012337">
    <property type="entry name" value="RNaseH-like_sf"/>
</dbReference>
<feature type="domain" description="Predicted 3'-5' exonuclease PolB-like" evidence="1">
    <location>
        <begin position="60"/>
        <end position="129"/>
    </location>
</feature>
<dbReference type="Proteomes" id="UP001331561">
    <property type="component" value="Unassembled WGS sequence"/>
</dbReference>
<comment type="caution">
    <text evidence="2">The sequence shown here is derived from an EMBL/GenBank/DDBJ whole genome shotgun (WGS) entry which is preliminary data.</text>
</comment>
<gene>
    <name evidence="2" type="ORF">VVD49_21595</name>
</gene>
<dbReference type="InterPro" id="IPR019288">
    <property type="entry name" value="3'-5'_exonuclease_PolB-like"/>
</dbReference>
<dbReference type="Gene3D" id="3.30.420.10">
    <property type="entry name" value="Ribonuclease H-like superfamily/Ribonuclease H"/>
    <property type="match status" value="1"/>
</dbReference>
<dbReference type="RefSeq" id="WP_327601313.1">
    <property type="nucleotide sequence ID" value="NZ_JAYXHS010000005.1"/>
</dbReference>
<dbReference type="SUPFAM" id="SSF53098">
    <property type="entry name" value="Ribonuclease H-like"/>
    <property type="match status" value="1"/>
</dbReference>
<feature type="domain" description="Predicted 3'-5' exonuclease PolB-like" evidence="1">
    <location>
        <begin position="142"/>
        <end position="247"/>
    </location>
</feature>
<evidence type="ECO:0000313" key="3">
    <source>
        <dbReference type="Proteomes" id="UP001331561"/>
    </source>
</evidence>
<keyword evidence="3" id="KW-1185">Reference proteome</keyword>
<name>A0ABU6K9X7_9RHOO</name>
<dbReference type="Pfam" id="PF10108">
    <property type="entry name" value="DNA_pol_B_exo2"/>
    <property type="match status" value="2"/>
</dbReference>
<proteinExistence type="predicted"/>
<reference evidence="2 3" key="1">
    <citation type="submission" date="2024-01" db="EMBL/GenBank/DDBJ databases">
        <title>Uliginosibacterium soil sp. nov.</title>
        <authorList>
            <person name="Lv Y."/>
        </authorList>
    </citation>
    <scope>NUCLEOTIDE SEQUENCE [LARGE SCALE GENOMIC DNA]</scope>
    <source>
        <strain evidence="2 3">H3</strain>
    </source>
</reference>
<evidence type="ECO:0000259" key="1">
    <source>
        <dbReference type="Pfam" id="PF10108"/>
    </source>
</evidence>